<evidence type="ECO:0000256" key="6">
    <source>
        <dbReference type="ARBA" id="ARBA00023134"/>
    </source>
</evidence>
<dbReference type="EMBL" id="UINC01000816">
    <property type="protein sequence ID" value="SUZ61620.1"/>
    <property type="molecule type" value="Genomic_DNA"/>
</dbReference>
<dbReference type="GO" id="GO:0005525">
    <property type="term" value="F:GTP binding"/>
    <property type="evidence" value="ECO:0007669"/>
    <property type="project" value="UniProtKB-KW"/>
</dbReference>
<dbReference type="InterPro" id="IPR057335">
    <property type="entry name" value="Beta-barrel_SelB"/>
</dbReference>
<dbReference type="Pfam" id="PF00009">
    <property type="entry name" value="GTP_EFTU"/>
    <property type="match status" value="1"/>
</dbReference>
<dbReference type="SUPFAM" id="SSF50447">
    <property type="entry name" value="Translation proteins"/>
    <property type="match status" value="1"/>
</dbReference>
<dbReference type="InterPro" id="IPR009001">
    <property type="entry name" value="Transl_elong_EF1A/Init_IF2_C"/>
</dbReference>
<gene>
    <name evidence="10" type="ORF">METZ01_LOCUS14474</name>
</gene>
<dbReference type="Pfam" id="PF03144">
    <property type="entry name" value="GTP_EFTU_D2"/>
    <property type="match status" value="1"/>
</dbReference>
<dbReference type="Gene3D" id="3.40.50.300">
    <property type="entry name" value="P-loop containing nucleotide triphosphate hydrolases"/>
    <property type="match status" value="1"/>
</dbReference>
<dbReference type="PANTHER" id="PTHR43721:SF22">
    <property type="entry name" value="ELONGATION FACTOR TU, MITOCHONDRIAL"/>
    <property type="match status" value="1"/>
</dbReference>
<protein>
    <recommendedName>
        <fullName evidence="2">Selenocysteine-specific elongation factor</fullName>
    </recommendedName>
    <alternativeName>
        <fullName evidence="8">SelB translation factor</fullName>
    </alternativeName>
</protein>
<sequence>MTETTTQAGHNTNQRSLIIATAGHVDHGKSLLVSKITGTNTDTLREEKERGLSINLGYAYYNLPATENDAASRYIIGFVDVPGHADFINNMLAGVGTVDYALLVIAADDGIMPQTREHLSILDLLGISKGVIALTKTDKCNTQQINEVSGEITELLSSTCLKKAPIFPVSSLTGEGLDTLMEFLQNTLRETKSDEVLQQNHNPRFLIDRSFSVKGIGTVVTGSLRSGKLHVGDSMLHSGTRQKTKIRGLRQDTANIKDALAGQRAAANIGIDQNSIARGDWLLAPEQYVPVQRFDAKIRFISPDFKLRSSAQYHLYIGAAHHIVSIRRLNMDPEKFFQVASHQPFIAYHGDKFIIRDPSSQLTLGGGKVIDIFVPRRKRNSDERLNLLRAQN</sequence>
<keyword evidence="3" id="KW-0963">Cytoplasm</keyword>
<name>A0A381P420_9ZZZZ</name>
<dbReference type="NCBIfam" id="TIGR00475">
    <property type="entry name" value="selB"/>
    <property type="match status" value="1"/>
</dbReference>
<dbReference type="InterPro" id="IPR027417">
    <property type="entry name" value="P-loop_NTPase"/>
</dbReference>
<evidence type="ECO:0000256" key="2">
    <source>
        <dbReference type="ARBA" id="ARBA00015953"/>
    </source>
</evidence>
<dbReference type="InterPro" id="IPR004535">
    <property type="entry name" value="Transl_elong_SelB"/>
</dbReference>
<dbReference type="AlphaFoldDB" id="A0A381P420"/>
<accession>A0A381P420</accession>
<organism evidence="10">
    <name type="scientific">marine metagenome</name>
    <dbReference type="NCBI Taxonomy" id="408172"/>
    <lineage>
        <taxon>unclassified sequences</taxon>
        <taxon>metagenomes</taxon>
        <taxon>ecological metagenomes</taxon>
    </lineage>
</organism>
<dbReference type="InterPro" id="IPR009000">
    <property type="entry name" value="Transl_B-barrel_sf"/>
</dbReference>
<dbReference type="GO" id="GO:0003723">
    <property type="term" value="F:RNA binding"/>
    <property type="evidence" value="ECO:0007669"/>
    <property type="project" value="InterPro"/>
</dbReference>
<evidence type="ECO:0000256" key="1">
    <source>
        <dbReference type="ARBA" id="ARBA00004496"/>
    </source>
</evidence>
<dbReference type="GO" id="GO:0003924">
    <property type="term" value="F:GTPase activity"/>
    <property type="evidence" value="ECO:0007669"/>
    <property type="project" value="InterPro"/>
</dbReference>
<dbReference type="GO" id="GO:0001514">
    <property type="term" value="P:selenocysteine incorporation"/>
    <property type="evidence" value="ECO:0007669"/>
    <property type="project" value="InterPro"/>
</dbReference>
<feature type="non-terminal residue" evidence="10">
    <location>
        <position position="1"/>
    </location>
</feature>
<dbReference type="InterPro" id="IPR004161">
    <property type="entry name" value="EFTu-like_2"/>
</dbReference>
<dbReference type="PROSITE" id="PS51722">
    <property type="entry name" value="G_TR_2"/>
    <property type="match status" value="1"/>
</dbReference>
<dbReference type="InterPro" id="IPR000795">
    <property type="entry name" value="T_Tr_GTP-bd_dom"/>
</dbReference>
<dbReference type="SUPFAM" id="SSF50465">
    <property type="entry name" value="EF-Tu/eEF-1alpha/eIF2-gamma C-terminal domain"/>
    <property type="match status" value="1"/>
</dbReference>
<comment type="subcellular location">
    <subcellularLocation>
        <location evidence="1">Cytoplasm</location>
    </subcellularLocation>
</comment>
<evidence type="ECO:0000313" key="10">
    <source>
        <dbReference type="EMBL" id="SUZ61620.1"/>
    </source>
</evidence>
<feature type="non-terminal residue" evidence="10">
    <location>
        <position position="392"/>
    </location>
</feature>
<evidence type="ECO:0000256" key="7">
    <source>
        <dbReference type="ARBA" id="ARBA00025526"/>
    </source>
</evidence>
<dbReference type="PRINTS" id="PR00315">
    <property type="entry name" value="ELONGATNFCT"/>
</dbReference>
<dbReference type="Pfam" id="PF25461">
    <property type="entry name" value="Beta-barrel_SelB"/>
    <property type="match status" value="1"/>
</dbReference>
<dbReference type="InterPro" id="IPR050055">
    <property type="entry name" value="EF-Tu_GTPase"/>
</dbReference>
<proteinExistence type="predicted"/>
<evidence type="ECO:0000256" key="4">
    <source>
        <dbReference type="ARBA" id="ARBA00022741"/>
    </source>
</evidence>
<evidence type="ECO:0000256" key="5">
    <source>
        <dbReference type="ARBA" id="ARBA00022917"/>
    </source>
</evidence>
<evidence type="ECO:0000259" key="9">
    <source>
        <dbReference type="PROSITE" id="PS51722"/>
    </source>
</evidence>
<dbReference type="GO" id="GO:0003746">
    <property type="term" value="F:translation elongation factor activity"/>
    <property type="evidence" value="ECO:0007669"/>
    <property type="project" value="InterPro"/>
</dbReference>
<keyword evidence="5" id="KW-0648">Protein biosynthesis</keyword>
<dbReference type="CDD" id="cd04171">
    <property type="entry name" value="SelB"/>
    <property type="match status" value="1"/>
</dbReference>
<dbReference type="Gene3D" id="2.40.30.10">
    <property type="entry name" value="Translation factors"/>
    <property type="match status" value="1"/>
</dbReference>
<reference evidence="10" key="1">
    <citation type="submission" date="2018-05" db="EMBL/GenBank/DDBJ databases">
        <authorList>
            <person name="Lanie J.A."/>
            <person name="Ng W.-L."/>
            <person name="Kazmierczak K.M."/>
            <person name="Andrzejewski T.M."/>
            <person name="Davidsen T.M."/>
            <person name="Wayne K.J."/>
            <person name="Tettelin H."/>
            <person name="Glass J.I."/>
            <person name="Rusch D."/>
            <person name="Podicherti R."/>
            <person name="Tsui H.-C.T."/>
            <person name="Winkler M.E."/>
        </authorList>
    </citation>
    <scope>NUCLEOTIDE SEQUENCE</scope>
</reference>
<evidence type="ECO:0000256" key="8">
    <source>
        <dbReference type="ARBA" id="ARBA00031615"/>
    </source>
</evidence>
<dbReference type="SUPFAM" id="SSF52540">
    <property type="entry name" value="P-loop containing nucleoside triphosphate hydrolases"/>
    <property type="match status" value="1"/>
</dbReference>
<feature type="domain" description="Tr-type G" evidence="9">
    <location>
        <begin position="14"/>
        <end position="192"/>
    </location>
</feature>
<dbReference type="GO" id="GO:0005829">
    <property type="term" value="C:cytosol"/>
    <property type="evidence" value="ECO:0007669"/>
    <property type="project" value="TreeGrafter"/>
</dbReference>
<comment type="function">
    <text evidence="7">Translation factor necessary for the incorporation of selenocysteine into proteins. It probably replaces EF-Tu for the insertion of selenocysteine directed by the UGA codon. SelB binds GTP and GDP.</text>
</comment>
<keyword evidence="4" id="KW-0547">Nucleotide-binding</keyword>
<keyword evidence="6" id="KW-0342">GTP-binding</keyword>
<evidence type="ECO:0000256" key="3">
    <source>
        <dbReference type="ARBA" id="ARBA00022490"/>
    </source>
</evidence>
<dbReference type="PANTHER" id="PTHR43721">
    <property type="entry name" value="ELONGATION FACTOR TU-RELATED"/>
    <property type="match status" value="1"/>
</dbReference>